<dbReference type="InterPro" id="IPR016161">
    <property type="entry name" value="Ald_DH/histidinol_DH"/>
</dbReference>
<dbReference type="Gene3D" id="3.40.309.10">
    <property type="entry name" value="Aldehyde Dehydrogenase, Chain A, domain 2"/>
    <property type="match status" value="1"/>
</dbReference>
<sequence>MNELREILDKETFGQIFEYEEGVPVLKNYINGKWEYSEGETVEVYSPLEDKLLACVQNSTESDAERAVNAAFENKGRDKGFRAWPGIERVEVFKRVAALLKEHKKALVKTLVLEAGKPYDNAEGEINAAIHRLNMALEEARKIFGEYIPGDWSEDTTGKVSIVLREPVGVVLAISPFNYPVYTSIAKIVPALLAGNTVVAKPPSTDPLAFLMAVRLFDEAGTPPGCLNVLTAHGKVMDYLTSHEHVDMITFTGSTKVGQHIAKNAAMKRLHLELGGKGCAIVLEDADLNLAASKIISGTFKYSGQRCDSISRILVVDRIADVFLENFIAKFDKLKFGDVREGNDLGPLISEDAAARVARLVKDAVNKGAKMLRGTGTCHNCYFTPTVLDRVPLEADIAWEETFGPVATIIRVKDFNEAVEVANRSRYGLDSCIFTKDMYNGWSAAKLLETGEVTLNDAPAHGVGYFPFGGNKASGMGREGVGYSIDEMTRLKTVVFNLEPAGLGKTSKHYQM</sequence>
<dbReference type="PANTHER" id="PTHR42991">
    <property type="entry name" value="ALDEHYDE DEHYDROGENASE"/>
    <property type="match status" value="1"/>
</dbReference>
<evidence type="ECO:0000256" key="1">
    <source>
        <dbReference type="ARBA" id="ARBA00009986"/>
    </source>
</evidence>
<proteinExistence type="inferred from homology"/>
<dbReference type="InterPro" id="IPR015590">
    <property type="entry name" value="Aldehyde_DH_dom"/>
</dbReference>
<dbReference type="SUPFAM" id="SSF53720">
    <property type="entry name" value="ALDH-like"/>
    <property type="match status" value="1"/>
</dbReference>
<dbReference type="EMBL" id="RXIL01000002">
    <property type="protein sequence ID" value="RZN73824.1"/>
    <property type="molecule type" value="Genomic_DNA"/>
</dbReference>
<reference evidence="4 5" key="1">
    <citation type="journal article" date="2019" name="Nat. Microbiol.">
        <title>Wide diversity of methane and short-chain alkane metabolisms in uncultured archaea.</title>
        <authorList>
            <person name="Borrel G."/>
            <person name="Adam P.S."/>
            <person name="McKay L.J."/>
            <person name="Chen L.X."/>
            <person name="Sierra-Garcia I.N."/>
            <person name="Sieber C.M."/>
            <person name="Letourneur Q."/>
            <person name="Ghozlane A."/>
            <person name="Andersen G.L."/>
            <person name="Li W.J."/>
            <person name="Hallam S.J."/>
            <person name="Muyzer G."/>
            <person name="de Oliveira V.M."/>
            <person name="Inskeep W.P."/>
            <person name="Banfield J.F."/>
            <person name="Gribaldo S."/>
        </authorList>
    </citation>
    <scope>NUCLEOTIDE SEQUENCE [LARGE SCALE GENOMIC DNA]</scope>
    <source>
        <strain evidence="4">NM1b</strain>
    </source>
</reference>
<dbReference type="GO" id="GO:0008911">
    <property type="term" value="F:lactaldehyde dehydrogenase (NAD+) activity"/>
    <property type="evidence" value="ECO:0007669"/>
    <property type="project" value="TreeGrafter"/>
</dbReference>
<name>A0A520KZ06_9EURY</name>
<keyword evidence="2" id="KW-0560">Oxidoreductase</keyword>
<feature type="domain" description="Aldehyde dehydrogenase" evidence="3">
    <location>
        <begin position="34"/>
        <end position="494"/>
    </location>
</feature>
<comment type="similarity">
    <text evidence="1">Belongs to the aldehyde dehydrogenase family.</text>
</comment>
<evidence type="ECO:0000313" key="4">
    <source>
        <dbReference type="EMBL" id="RZN73824.1"/>
    </source>
</evidence>
<dbReference type="PANTHER" id="PTHR42991:SF1">
    <property type="entry name" value="ALDEHYDE DEHYDROGENASE"/>
    <property type="match status" value="1"/>
</dbReference>
<comment type="caution">
    <text evidence="4">The sequence shown here is derived from an EMBL/GenBank/DDBJ whole genome shotgun (WGS) entry which is preliminary data.</text>
</comment>
<dbReference type="InterPro" id="IPR016162">
    <property type="entry name" value="Ald_DH_N"/>
</dbReference>
<dbReference type="Pfam" id="PF00171">
    <property type="entry name" value="Aldedh"/>
    <property type="match status" value="1"/>
</dbReference>
<dbReference type="Gene3D" id="3.40.605.10">
    <property type="entry name" value="Aldehyde Dehydrogenase, Chain A, domain 1"/>
    <property type="match status" value="1"/>
</dbReference>
<dbReference type="InterPro" id="IPR051020">
    <property type="entry name" value="ALDH-related_metabolic_enz"/>
</dbReference>
<evidence type="ECO:0000313" key="5">
    <source>
        <dbReference type="Proteomes" id="UP000320766"/>
    </source>
</evidence>
<evidence type="ECO:0000256" key="2">
    <source>
        <dbReference type="ARBA" id="ARBA00023002"/>
    </source>
</evidence>
<evidence type="ECO:0000259" key="3">
    <source>
        <dbReference type="Pfam" id="PF00171"/>
    </source>
</evidence>
<accession>A0A520KZ06</accession>
<protein>
    <submittedName>
        <fullName evidence="4">Aldehyde dehydrogenase family protein</fullName>
    </submittedName>
</protein>
<dbReference type="Proteomes" id="UP000320766">
    <property type="component" value="Unassembled WGS sequence"/>
</dbReference>
<dbReference type="InterPro" id="IPR016163">
    <property type="entry name" value="Ald_DH_C"/>
</dbReference>
<organism evidence="4 5">
    <name type="scientific">Candidatus Methanolliviera hydrocarbonicum</name>
    <dbReference type="NCBI Taxonomy" id="2491085"/>
    <lineage>
        <taxon>Archaea</taxon>
        <taxon>Methanobacteriati</taxon>
        <taxon>Methanobacteriota</taxon>
        <taxon>Candidatus Methanoliparia</taxon>
        <taxon>Candidatus Methanoliparales</taxon>
        <taxon>Candidatus Methanollivieraceae</taxon>
        <taxon>Candidatus Methanolliviera</taxon>
    </lineage>
</organism>
<dbReference type="AlphaFoldDB" id="A0A520KZ06"/>
<gene>
    <name evidence="4" type="ORF">EF807_00240</name>
</gene>